<reference evidence="2 3" key="2">
    <citation type="journal article" date="2007" name="PLoS Biol.">
        <title>Principles of genome evolution in the Drosophila melanogaster species group.</title>
        <authorList>
            <person name="Ranz J.M."/>
            <person name="Maurin D."/>
            <person name="Chan Y.S."/>
            <person name="von Grotthuss M."/>
            <person name="Hillier L.W."/>
            <person name="Roote J."/>
            <person name="Ashburner M."/>
            <person name="Bergman C.M."/>
        </authorList>
    </citation>
    <scope>NUCLEOTIDE SEQUENCE [LARGE SCALE GENOMIC DNA]</scope>
    <source>
        <strain evidence="3">Tai18E2 / Tucson 14021-0261.01</strain>
    </source>
</reference>
<evidence type="ECO:0000313" key="2">
    <source>
        <dbReference type="EMBL" id="KRK05494.1"/>
    </source>
</evidence>
<dbReference type="OrthoDB" id="10057795at2759"/>
<sequence>MTPTIDSDSDTSRIETPSTKKPNPFLSKVLESMPSPVDDSNVTLKSPLSEQLPQNLDDRVREFDKQAKQMIYKLKLTKAKIEQCHESEAEDLRLLIAPDAATLISQGDSLVLETHGRQGSISRLVMRTQIILREQFREVQQATSKTSGSGTPAPPLDSVNIEELVTKGLRRINVLIEKTVDLKSSSDLEKRMEDINVSASELWQYKS</sequence>
<dbReference type="EMBL" id="CH892379">
    <property type="protein sequence ID" value="KRK05494.1"/>
    <property type="molecule type" value="Genomic_DNA"/>
</dbReference>
<evidence type="ECO:0000313" key="3">
    <source>
        <dbReference type="Proteomes" id="UP000002282"/>
    </source>
</evidence>
<keyword evidence="3" id="KW-1185">Reference proteome</keyword>
<dbReference type="KEGG" id="dya:Dyak_GE27533"/>
<accession>A0A0R1E839</accession>
<feature type="region of interest" description="Disordered" evidence="1">
    <location>
        <begin position="1"/>
        <end position="46"/>
    </location>
</feature>
<reference evidence="2 3" key="1">
    <citation type="journal article" date="2007" name="Nature">
        <title>Evolution of genes and genomes on the Drosophila phylogeny.</title>
        <authorList>
            <consortium name="Drosophila 12 Genomes Consortium"/>
            <person name="Clark A.G."/>
            <person name="Eisen M.B."/>
            <person name="Smith D.R."/>
            <person name="Bergman C.M."/>
            <person name="Oliver B."/>
            <person name="Markow T.A."/>
            <person name="Kaufman T.C."/>
            <person name="Kellis M."/>
            <person name="Gelbart W."/>
            <person name="Iyer V.N."/>
            <person name="Pollard D.A."/>
            <person name="Sackton T.B."/>
            <person name="Larracuente A.M."/>
            <person name="Singh N.D."/>
            <person name="Abad J.P."/>
            <person name="Abt D.N."/>
            <person name="Adryan B."/>
            <person name="Aguade M."/>
            <person name="Akashi H."/>
            <person name="Anderson W.W."/>
            <person name="Aquadro C.F."/>
            <person name="Ardell D.H."/>
            <person name="Arguello R."/>
            <person name="Artieri C.G."/>
            <person name="Barbash D.A."/>
            <person name="Barker D."/>
            <person name="Barsanti P."/>
            <person name="Batterham P."/>
            <person name="Batzoglou S."/>
            <person name="Begun D."/>
            <person name="Bhutkar A."/>
            <person name="Blanco E."/>
            <person name="Bosak S.A."/>
            <person name="Bradley R.K."/>
            <person name="Brand A.D."/>
            <person name="Brent M.R."/>
            <person name="Brooks A.N."/>
            <person name="Brown R.H."/>
            <person name="Butlin R.K."/>
            <person name="Caggese C."/>
            <person name="Calvi B.R."/>
            <person name="Bernardo de Carvalho A."/>
            <person name="Caspi A."/>
            <person name="Castrezana S."/>
            <person name="Celniker S.E."/>
            <person name="Chang J.L."/>
            <person name="Chapple C."/>
            <person name="Chatterji S."/>
            <person name="Chinwalla A."/>
            <person name="Civetta A."/>
            <person name="Clifton S.W."/>
            <person name="Comeron J.M."/>
            <person name="Costello J.C."/>
            <person name="Coyne J.A."/>
            <person name="Daub J."/>
            <person name="David R.G."/>
            <person name="Delcher A.L."/>
            <person name="Delehaunty K."/>
            <person name="Do C.B."/>
            <person name="Ebling H."/>
            <person name="Edwards K."/>
            <person name="Eickbush T."/>
            <person name="Evans J.D."/>
            <person name="Filipski A."/>
            <person name="Findeiss S."/>
            <person name="Freyhult E."/>
            <person name="Fulton L."/>
            <person name="Fulton R."/>
            <person name="Garcia A.C."/>
            <person name="Gardiner A."/>
            <person name="Garfield D.A."/>
            <person name="Garvin B.E."/>
            <person name="Gibson G."/>
            <person name="Gilbert D."/>
            <person name="Gnerre S."/>
            <person name="Godfrey J."/>
            <person name="Good R."/>
            <person name="Gotea V."/>
            <person name="Gravely B."/>
            <person name="Greenberg A.J."/>
            <person name="Griffiths-Jones S."/>
            <person name="Gross S."/>
            <person name="Guigo R."/>
            <person name="Gustafson E.A."/>
            <person name="Haerty W."/>
            <person name="Hahn M.W."/>
            <person name="Halligan D.L."/>
            <person name="Halpern A.L."/>
            <person name="Halter G.M."/>
            <person name="Han M.V."/>
            <person name="Heger A."/>
            <person name="Hillier L."/>
            <person name="Hinrichs A.S."/>
            <person name="Holmes I."/>
            <person name="Hoskins R.A."/>
            <person name="Hubisz M.J."/>
            <person name="Hultmark D."/>
            <person name="Huntley M.A."/>
            <person name="Jaffe D.B."/>
            <person name="Jagadeeshan S."/>
            <person name="Jeck W.R."/>
            <person name="Johnson J."/>
            <person name="Jones C.D."/>
            <person name="Jordan W.C."/>
            <person name="Karpen G.H."/>
            <person name="Kataoka E."/>
            <person name="Keightley P.D."/>
            <person name="Kheradpour P."/>
            <person name="Kirkness E.F."/>
            <person name="Koerich L.B."/>
            <person name="Kristiansen K."/>
            <person name="Kudrna D."/>
            <person name="Kulathinal R.J."/>
            <person name="Kumar S."/>
            <person name="Kwok R."/>
            <person name="Lander E."/>
            <person name="Langley C.H."/>
            <person name="Lapoint R."/>
            <person name="Lazzaro B.P."/>
            <person name="Lee S.J."/>
            <person name="Levesque L."/>
            <person name="Li R."/>
            <person name="Lin C.F."/>
            <person name="Lin M.F."/>
            <person name="Lindblad-Toh K."/>
            <person name="Llopart A."/>
            <person name="Long M."/>
            <person name="Low L."/>
            <person name="Lozovsky E."/>
            <person name="Lu J."/>
            <person name="Luo M."/>
            <person name="Machado C.A."/>
            <person name="Makalowski W."/>
            <person name="Marzo M."/>
            <person name="Matsuda M."/>
            <person name="Matzkin L."/>
            <person name="McAllister B."/>
            <person name="McBride C.S."/>
            <person name="McKernan B."/>
            <person name="McKernan K."/>
            <person name="Mendez-Lago M."/>
            <person name="Minx P."/>
            <person name="Mollenhauer M.U."/>
            <person name="Montooth K."/>
            <person name="Mount S.M."/>
            <person name="Mu X."/>
            <person name="Myers E."/>
            <person name="Negre B."/>
            <person name="Newfeld S."/>
            <person name="Nielsen R."/>
            <person name="Noor M.A."/>
            <person name="O'Grady P."/>
            <person name="Pachter L."/>
            <person name="Papaceit M."/>
            <person name="Parisi M.J."/>
            <person name="Parisi M."/>
            <person name="Parts L."/>
            <person name="Pedersen J.S."/>
            <person name="Pesole G."/>
            <person name="Phillippy A.M."/>
            <person name="Ponting C.P."/>
            <person name="Pop M."/>
            <person name="Porcelli D."/>
            <person name="Powell J.R."/>
            <person name="Prohaska S."/>
            <person name="Pruitt K."/>
            <person name="Puig M."/>
            <person name="Quesneville H."/>
            <person name="Ram K.R."/>
            <person name="Rand D."/>
            <person name="Rasmussen M.D."/>
            <person name="Reed L.K."/>
            <person name="Reenan R."/>
            <person name="Reily A."/>
            <person name="Remington K.A."/>
            <person name="Rieger T.T."/>
            <person name="Ritchie M.G."/>
            <person name="Robin C."/>
            <person name="Rogers Y.H."/>
            <person name="Rohde C."/>
            <person name="Rozas J."/>
            <person name="Rubenfield M.J."/>
            <person name="Ruiz A."/>
            <person name="Russo S."/>
            <person name="Salzberg S.L."/>
            <person name="Sanchez-Gracia A."/>
            <person name="Saranga D.J."/>
            <person name="Sato H."/>
            <person name="Schaeffer S.W."/>
            <person name="Schatz M.C."/>
            <person name="Schlenke T."/>
            <person name="Schwartz R."/>
            <person name="Segarra C."/>
            <person name="Singh R.S."/>
            <person name="Sirot L."/>
            <person name="Sirota M."/>
            <person name="Sisneros N.B."/>
            <person name="Smith C.D."/>
            <person name="Smith T.F."/>
            <person name="Spieth J."/>
            <person name="Stage D.E."/>
            <person name="Stark A."/>
            <person name="Stephan W."/>
            <person name="Strausberg R.L."/>
            <person name="Strempel S."/>
            <person name="Sturgill D."/>
            <person name="Sutton G."/>
            <person name="Sutton G.G."/>
            <person name="Tao W."/>
            <person name="Teichmann S."/>
            <person name="Tobari Y.N."/>
            <person name="Tomimura Y."/>
            <person name="Tsolas J.M."/>
            <person name="Valente V.L."/>
            <person name="Venter E."/>
            <person name="Venter J.C."/>
            <person name="Vicario S."/>
            <person name="Vieira F.G."/>
            <person name="Vilella A.J."/>
            <person name="Villasante A."/>
            <person name="Walenz B."/>
            <person name="Wang J."/>
            <person name="Wasserman M."/>
            <person name="Watts T."/>
            <person name="Wilson D."/>
            <person name="Wilson R.K."/>
            <person name="Wing R.A."/>
            <person name="Wolfner M.F."/>
            <person name="Wong A."/>
            <person name="Wong G.K."/>
            <person name="Wu C.I."/>
            <person name="Wu G."/>
            <person name="Yamamoto D."/>
            <person name="Yang H.P."/>
            <person name="Yang S.P."/>
            <person name="Yorke J.A."/>
            <person name="Yoshida K."/>
            <person name="Zdobnov E."/>
            <person name="Zhang P."/>
            <person name="Zhang Y."/>
            <person name="Zimin A.V."/>
            <person name="Baldwin J."/>
            <person name="Abdouelleil A."/>
            <person name="Abdulkadir J."/>
            <person name="Abebe A."/>
            <person name="Abera B."/>
            <person name="Abreu J."/>
            <person name="Acer S.C."/>
            <person name="Aftuck L."/>
            <person name="Alexander A."/>
            <person name="An P."/>
            <person name="Anderson E."/>
            <person name="Anderson S."/>
            <person name="Arachi H."/>
            <person name="Azer M."/>
            <person name="Bachantsang P."/>
            <person name="Barry A."/>
            <person name="Bayul T."/>
            <person name="Berlin A."/>
            <person name="Bessette D."/>
            <person name="Bloom T."/>
            <person name="Blye J."/>
            <person name="Boguslavskiy L."/>
            <person name="Bonnet C."/>
            <person name="Boukhgalter B."/>
            <person name="Bourzgui I."/>
            <person name="Brown A."/>
            <person name="Cahill P."/>
            <person name="Channer S."/>
            <person name="Cheshatsang Y."/>
            <person name="Chuda L."/>
            <person name="Citroen M."/>
            <person name="Collymore A."/>
            <person name="Cooke P."/>
            <person name="Costello M."/>
            <person name="D'Aco K."/>
            <person name="Daza R."/>
            <person name="De Haan G."/>
            <person name="DeGray S."/>
            <person name="DeMaso C."/>
            <person name="Dhargay N."/>
            <person name="Dooley K."/>
            <person name="Dooley E."/>
            <person name="Doricent M."/>
            <person name="Dorje P."/>
            <person name="Dorjee K."/>
            <person name="Dupes A."/>
            <person name="Elong R."/>
            <person name="Falk J."/>
            <person name="Farina A."/>
            <person name="Faro S."/>
            <person name="Ferguson D."/>
            <person name="Fisher S."/>
            <person name="Foley C.D."/>
            <person name="Franke A."/>
            <person name="Friedrich D."/>
            <person name="Gadbois L."/>
            <person name="Gearin G."/>
            <person name="Gearin C.R."/>
            <person name="Giannoukos G."/>
            <person name="Goode T."/>
            <person name="Graham J."/>
            <person name="Grandbois E."/>
            <person name="Grewal S."/>
            <person name="Gyaltsen K."/>
            <person name="Hafez N."/>
            <person name="Hagos B."/>
            <person name="Hall J."/>
            <person name="Henson C."/>
            <person name="Hollinger A."/>
            <person name="Honan T."/>
            <person name="Huard M.D."/>
            <person name="Hughes L."/>
            <person name="Hurhula B."/>
            <person name="Husby M.E."/>
            <person name="Kamat A."/>
            <person name="Kanga B."/>
            <person name="Kashin S."/>
            <person name="Khazanovich D."/>
            <person name="Kisner P."/>
            <person name="Lance K."/>
            <person name="Lara M."/>
            <person name="Lee W."/>
            <person name="Lennon N."/>
            <person name="Letendre F."/>
            <person name="LeVine R."/>
            <person name="Lipovsky A."/>
            <person name="Liu X."/>
            <person name="Liu J."/>
            <person name="Liu S."/>
            <person name="Lokyitsang T."/>
            <person name="Lokyitsang Y."/>
            <person name="Lubonja R."/>
            <person name="Lui A."/>
            <person name="MacDonald P."/>
            <person name="Magnisalis V."/>
            <person name="Maru K."/>
            <person name="Matthews C."/>
            <person name="McCusker W."/>
            <person name="McDonough S."/>
            <person name="Mehta T."/>
            <person name="Meldrim J."/>
            <person name="Meneus L."/>
            <person name="Mihai O."/>
            <person name="Mihalev A."/>
            <person name="Mihova T."/>
            <person name="Mittelman R."/>
            <person name="Mlenga V."/>
            <person name="Montmayeur A."/>
            <person name="Mulrain L."/>
            <person name="Navidi A."/>
            <person name="Naylor J."/>
            <person name="Negash T."/>
            <person name="Nguyen T."/>
            <person name="Nguyen N."/>
            <person name="Nicol R."/>
            <person name="Norbu C."/>
            <person name="Norbu N."/>
            <person name="Novod N."/>
            <person name="O'Neill B."/>
            <person name="Osman S."/>
            <person name="Markiewicz E."/>
            <person name="Oyono O.L."/>
            <person name="Patti C."/>
            <person name="Phunkhang P."/>
            <person name="Pierre F."/>
            <person name="Priest M."/>
            <person name="Raghuraman S."/>
            <person name="Rege F."/>
            <person name="Reyes R."/>
            <person name="Rise C."/>
            <person name="Rogov P."/>
            <person name="Ross K."/>
            <person name="Ryan E."/>
            <person name="Settipalli S."/>
            <person name="Shea T."/>
            <person name="Sherpa N."/>
            <person name="Shi L."/>
            <person name="Shih D."/>
            <person name="Sparrow T."/>
            <person name="Spaulding J."/>
            <person name="Stalker J."/>
            <person name="Stange-Thomann N."/>
            <person name="Stavropoulos S."/>
            <person name="Stone C."/>
            <person name="Strader C."/>
            <person name="Tesfaye S."/>
            <person name="Thomson T."/>
            <person name="Thoulutsang Y."/>
            <person name="Thoulutsang D."/>
            <person name="Topham K."/>
            <person name="Topping I."/>
            <person name="Tsamla T."/>
            <person name="Vassiliev H."/>
            <person name="Vo A."/>
            <person name="Wangchuk T."/>
            <person name="Wangdi T."/>
            <person name="Weiand M."/>
            <person name="Wilkinson J."/>
            <person name="Wilson A."/>
            <person name="Yadav S."/>
            <person name="Young G."/>
            <person name="Yu Q."/>
            <person name="Zembek L."/>
            <person name="Zhong D."/>
            <person name="Zimmer A."/>
            <person name="Zwirko Z."/>
            <person name="Jaffe D.B."/>
            <person name="Alvarez P."/>
            <person name="Brockman W."/>
            <person name="Butler J."/>
            <person name="Chin C."/>
            <person name="Gnerre S."/>
            <person name="Grabherr M."/>
            <person name="Kleber M."/>
            <person name="Mauceli E."/>
            <person name="MacCallum I."/>
        </authorList>
    </citation>
    <scope>NUCLEOTIDE SEQUENCE [LARGE SCALE GENOMIC DNA]</scope>
    <source>
        <strain evidence="3">Tai18E2 / Tucson 14021-0261.01</strain>
    </source>
</reference>
<proteinExistence type="predicted"/>
<organism evidence="2 3">
    <name type="scientific">Drosophila yakuba</name>
    <name type="common">Fruit fly</name>
    <dbReference type="NCBI Taxonomy" id="7245"/>
    <lineage>
        <taxon>Eukaryota</taxon>
        <taxon>Metazoa</taxon>
        <taxon>Ecdysozoa</taxon>
        <taxon>Arthropoda</taxon>
        <taxon>Hexapoda</taxon>
        <taxon>Insecta</taxon>
        <taxon>Pterygota</taxon>
        <taxon>Neoptera</taxon>
        <taxon>Endopterygota</taxon>
        <taxon>Diptera</taxon>
        <taxon>Brachycera</taxon>
        <taxon>Muscomorpha</taxon>
        <taxon>Ephydroidea</taxon>
        <taxon>Drosophilidae</taxon>
        <taxon>Drosophila</taxon>
        <taxon>Sophophora</taxon>
    </lineage>
</organism>
<gene>
    <name evidence="2" type="primary">Dyak\GE27533</name>
    <name evidence="2" type="synonym">GE27533</name>
    <name evidence="2" type="ORF">Dyak_GE27533</name>
</gene>
<dbReference type="AlphaFoldDB" id="A0A0R1E839"/>
<dbReference type="Proteomes" id="UP000002282">
    <property type="component" value="Unassembled WGS sequence"/>
</dbReference>
<protein>
    <submittedName>
        <fullName evidence="2">Uncharacterized protein</fullName>
    </submittedName>
</protein>
<name>A0A0R1E839_DROYA</name>
<evidence type="ECO:0000256" key="1">
    <source>
        <dbReference type="SAM" id="MobiDB-lite"/>
    </source>
</evidence>